<protein>
    <submittedName>
        <fullName evidence="2">Uncharacterized protein</fullName>
    </submittedName>
</protein>
<name>A0AAE0HGP5_9PEZI</name>
<reference evidence="2" key="1">
    <citation type="journal article" date="2023" name="Mol. Phylogenet. Evol.">
        <title>Genome-scale phylogeny and comparative genomics of the fungal order Sordariales.</title>
        <authorList>
            <person name="Hensen N."/>
            <person name="Bonometti L."/>
            <person name="Westerberg I."/>
            <person name="Brannstrom I.O."/>
            <person name="Guillou S."/>
            <person name="Cros-Aarteil S."/>
            <person name="Calhoun S."/>
            <person name="Haridas S."/>
            <person name="Kuo A."/>
            <person name="Mondo S."/>
            <person name="Pangilinan J."/>
            <person name="Riley R."/>
            <person name="LaButti K."/>
            <person name="Andreopoulos B."/>
            <person name="Lipzen A."/>
            <person name="Chen C."/>
            <person name="Yan M."/>
            <person name="Daum C."/>
            <person name="Ng V."/>
            <person name="Clum A."/>
            <person name="Steindorff A."/>
            <person name="Ohm R.A."/>
            <person name="Martin F."/>
            <person name="Silar P."/>
            <person name="Natvig D.O."/>
            <person name="Lalanne C."/>
            <person name="Gautier V."/>
            <person name="Ament-Velasquez S.L."/>
            <person name="Kruys A."/>
            <person name="Hutchinson M.I."/>
            <person name="Powell A.J."/>
            <person name="Barry K."/>
            <person name="Miller A.N."/>
            <person name="Grigoriev I.V."/>
            <person name="Debuchy R."/>
            <person name="Gladieux P."/>
            <person name="Hiltunen Thoren M."/>
            <person name="Johannesson H."/>
        </authorList>
    </citation>
    <scope>NUCLEOTIDE SEQUENCE</scope>
    <source>
        <strain evidence="2">CBS 168.71</strain>
    </source>
</reference>
<gene>
    <name evidence="2" type="ORF">B0H64DRAFT_165270</name>
</gene>
<feature type="region of interest" description="Disordered" evidence="1">
    <location>
        <begin position="74"/>
        <end position="111"/>
    </location>
</feature>
<reference evidence="2" key="2">
    <citation type="submission" date="2023-06" db="EMBL/GenBank/DDBJ databases">
        <authorList>
            <consortium name="Lawrence Berkeley National Laboratory"/>
            <person name="Haridas S."/>
            <person name="Hensen N."/>
            <person name="Bonometti L."/>
            <person name="Westerberg I."/>
            <person name="Brannstrom I.O."/>
            <person name="Guillou S."/>
            <person name="Cros-Aarteil S."/>
            <person name="Calhoun S."/>
            <person name="Kuo A."/>
            <person name="Mondo S."/>
            <person name="Pangilinan J."/>
            <person name="Riley R."/>
            <person name="Labutti K."/>
            <person name="Andreopoulos B."/>
            <person name="Lipzen A."/>
            <person name="Chen C."/>
            <person name="Yanf M."/>
            <person name="Daum C."/>
            <person name="Ng V."/>
            <person name="Clum A."/>
            <person name="Steindorff A."/>
            <person name="Ohm R."/>
            <person name="Martin F."/>
            <person name="Silar P."/>
            <person name="Natvig D."/>
            <person name="Lalanne C."/>
            <person name="Gautier V."/>
            <person name="Ament-Velasquez S.L."/>
            <person name="Kruys A."/>
            <person name="Hutchinson M.I."/>
            <person name="Powell A.J."/>
            <person name="Barry K."/>
            <person name="Miller A.N."/>
            <person name="Grigoriev I.V."/>
            <person name="Debuchy R."/>
            <person name="Gladieux P."/>
            <person name="Thoren M.H."/>
            <person name="Johannesson H."/>
        </authorList>
    </citation>
    <scope>NUCLEOTIDE SEQUENCE</scope>
    <source>
        <strain evidence="2">CBS 168.71</strain>
    </source>
</reference>
<evidence type="ECO:0000313" key="2">
    <source>
        <dbReference type="EMBL" id="KAK3296199.1"/>
    </source>
</evidence>
<sequence length="329" mass="35940">MVTDGETGFEGVGMKWVLGEGGGEGWIRWMDVNVDREEKRMTATEPRALNRALRVLPIHANPCRAVCVGGRERRVSGQRGPSPVSSEIANQRGRDGNGKCQAGHQPPTVCPVPDPVIKNGRGKQAQPCVRRWGQGKARGEKEDGETCPRVPMECPVGTPPTGRRNRSNCVSSLFGFICRHFFSLGVSRRQLAVFKPPNLGGVVLHIELPENLQLRCLLNAGLVVSKKRFATRDGSSSSNLGFSFVGNGSVAPASRQIAKTRIVSLYRLCMYKQTAGARARIEDSCSKLCRTRIGDVELPEGFGTDAEDTSSLSYGRSRFSNVQNYCVFM</sequence>
<organism evidence="2 3">
    <name type="scientific">Chaetomium fimeti</name>
    <dbReference type="NCBI Taxonomy" id="1854472"/>
    <lineage>
        <taxon>Eukaryota</taxon>
        <taxon>Fungi</taxon>
        <taxon>Dikarya</taxon>
        <taxon>Ascomycota</taxon>
        <taxon>Pezizomycotina</taxon>
        <taxon>Sordariomycetes</taxon>
        <taxon>Sordariomycetidae</taxon>
        <taxon>Sordariales</taxon>
        <taxon>Chaetomiaceae</taxon>
        <taxon>Chaetomium</taxon>
    </lineage>
</organism>
<keyword evidence="3" id="KW-1185">Reference proteome</keyword>
<dbReference type="GeneID" id="87835616"/>
<dbReference type="EMBL" id="JAUEPN010000004">
    <property type="protein sequence ID" value="KAK3296199.1"/>
    <property type="molecule type" value="Genomic_DNA"/>
</dbReference>
<evidence type="ECO:0000256" key="1">
    <source>
        <dbReference type="SAM" id="MobiDB-lite"/>
    </source>
</evidence>
<dbReference type="AlphaFoldDB" id="A0AAE0HGP5"/>
<dbReference type="RefSeq" id="XP_062659713.1">
    <property type="nucleotide sequence ID" value="XM_062798668.1"/>
</dbReference>
<dbReference type="Proteomes" id="UP001278766">
    <property type="component" value="Unassembled WGS sequence"/>
</dbReference>
<evidence type="ECO:0000313" key="3">
    <source>
        <dbReference type="Proteomes" id="UP001278766"/>
    </source>
</evidence>
<proteinExistence type="predicted"/>
<comment type="caution">
    <text evidence="2">The sequence shown here is derived from an EMBL/GenBank/DDBJ whole genome shotgun (WGS) entry which is preliminary data.</text>
</comment>
<accession>A0AAE0HGP5</accession>